<evidence type="ECO:0000313" key="7">
    <source>
        <dbReference type="EMBL" id="KAJ0200914.1"/>
    </source>
</evidence>
<keyword evidence="2 4" id="KW-0119">Carbohydrate metabolism</keyword>
<comment type="function">
    <text evidence="4">Invertase that cleaves sucrose into glucose and fructose.</text>
</comment>
<dbReference type="GO" id="GO:0005987">
    <property type="term" value="P:sucrose catabolic process"/>
    <property type="evidence" value="ECO:0000318"/>
    <property type="project" value="GO_Central"/>
</dbReference>
<dbReference type="GO" id="GO:0004575">
    <property type="term" value="F:sucrose alpha-glucosidase activity"/>
    <property type="evidence" value="ECO:0000318"/>
    <property type="project" value="GO_Central"/>
</dbReference>
<dbReference type="GO" id="GO:0033926">
    <property type="term" value="F:endo-alpha-N-acetylgalactosaminidase activity"/>
    <property type="evidence" value="ECO:0007669"/>
    <property type="project" value="UniProtKB-UniRule"/>
</dbReference>
<keyword evidence="6" id="KW-1133">Transmembrane helix</keyword>
<sequence length="368" mass="41575">MDFMSTIITQDDGYSISKGKGAETKSSSSSRKKMNHNFNINNNSNKEKMKTSSSCNDKSVSEIFKQKPVLQKLLLQGNLMLLMLVTGIVILPHLADGYGAETEAEPSRLKWPIKLLKLFVPLLRFLITSWLLLMLRSLSPIGGSGSFLEGDDNNIRLNAKAIRSALNEMDQLLPLWTPHYPMEMEVKYRLIGLVSHIGSNIQCGHCVAHVYKEGRWLTVASIKMNRPEIVENAVKVAERRIERDKWPKYYDTKRGRFIGKQARLFQTWSIAGYIIAKQLLANPDAANSMIMESRAVSIESLCVISGKLMSIVVQCKSFGDKDLDLRLANPLHLQNLLKDPRFLDSRIVLLHASYPFSREASHLASIYH</sequence>
<name>A0A9R1X7Y8_LACSA</name>
<dbReference type="PANTHER" id="PTHR31916">
    <property type="match status" value="1"/>
</dbReference>
<organism evidence="7 8">
    <name type="scientific">Lactuca sativa</name>
    <name type="common">Garden lettuce</name>
    <dbReference type="NCBI Taxonomy" id="4236"/>
    <lineage>
        <taxon>Eukaryota</taxon>
        <taxon>Viridiplantae</taxon>
        <taxon>Streptophyta</taxon>
        <taxon>Embryophyta</taxon>
        <taxon>Tracheophyta</taxon>
        <taxon>Spermatophyta</taxon>
        <taxon>Magnoliopsida</taxon>
        <taxon>eudicotyledons</taxon>
        <taxon>Gunneridae</taxon>
        <taxon>Pentapetalae</taxon>
        <taxon>asterids</taxon>
        <taxon>campanulids</taxon>
        <taxon>Asterales</taxon>
        <taxon>Asteraceae</taxon>
        <taxon>Cichorioideae</taxon>
        <taxon>Cichorieae</taxon>
        <taxon>Lactucinae</taxon>
        <taxon>Lactuca</taxon>
    </lineage>
</organism>
<feature type="region of interest" description="Disordered" evidence="5">
    <location>
        <begin position="18"/>
        <end position="52"/>
    </location>
</feature>
<keyword evidence="6" id="KW-0812">Transmembrane</keyword>
<evidence type="ECO:0000313" key="8">
    <source>
        <dbReference type="Proteomes" id="UP000235145"/>
    </source>
</evidence>
<protein>
    <recommendedName>
        <fullName evidence="4">Alkaline/neutral invertase</fullName>
        <ecNumber evidence="4">3.2.1.26</ecNumber>
    </recommendedName>
</protein>
<evidence type="ECO:0000256" key="3">
    <source>
        <dbReference type="ARBA" id="ARBA00023295"/>
    </source>
</evidence>
<proteinExistence type="inferred from homology"/>
<dbReference type="EMBL" id="NBSK02000006">
    <property type="protein sequence ID" value="KAJ0200914.1"/>
    <property type="molecule type" value="Genomic_DNA"/>
</dbReference>
<dbReference type="Gene3D" id="3.20.20.140">
    <property type="entry name" value="Metal-dependent hydrolases"/>
    <property type="match status" value="1"/>
</dbReference>
<dbReference type="SUPFAM" id="SSF54001">
    <property type="entry name" value="Cysteine proteinases"/>
    <property type="match status" value="1"/>
</dbReference>
<accession>A0A9R1X7Y8</accession>
<dbReference type="Gene3D" id="3.90.70.10">
    <property type="entry name" value="Cysteine proteinases"/>
    <property type="match status" value="1"/>
</dbReference>
<dbReference type="PANTHER" id="PTHR31916:SF36">
    <property type="entry name" value="ALKALINE_NEUTRAL INVERTASE E, CHLOROPLASTIC"/>
    <property type="match status" value="1"/>
</dbReference>
<dbReference type="AlphaFoldDB" id="A0A9R1X7Y8"/>
<evidence type="ECO:0000256" key="2">
    <source>
        <dbReference type="ARBA" id="ARBA00023277"/>
    </source>
</evidence>
<comment type="caution">
    <text evidence="7">The sequence shown here is derived from an EMBL/GenBank/DDBJ whole genome shotgun (WGS) entry which is preliminary data.</text>
</comment>
<evidence type="ECO:0000256" key="4">
    <source>
        <dbReference type="RuleBase" id="RU367047"/>
    </source>
</evidence>
<reference evidence="7 8" key="1">
    <citation type="journal article" date="2017" name="Nat. Commun.">
        <title>Genome assembly with in vitro proximity ligation data and whole-genome triplication in lettuce.</title>
        <authorList>
            <person name="Reyes-Chin-Wo S."/>
            <person name="Wang Z."/>
            <person name="Yang X."/>
            <person name="Kozik A."/>
            <person name="Arikit S."/>
            <person name="Song C."/>
            <person name="Xia L."/>
            <person name="Froenicke L."/>
            <person name="Lavelle D.O."/>
            <person name="Truco M.J."/>
            <person name="Xia R."/>
            <person name="Zhu S."/>
            <person name="Xu C."/>
            <person name="Xu H."/>
            <person name="Xu X."/>
            <person name="Cox K."/>
            <person name="Korf I."/>
            <person name="Meyers B.C."/>
            <person name="Michelmore R.W."/>
        </authorList>
    </citation>
    <scope>NUCLEOTIDE SEQUENCE [LARGE SCALE GENOMIC DNA]</scope>
    <source>
        <strain evidence="8">cv. Salinas</strain>
        <tissue evidence="7">Seedlings</tissue>
    </source>
</reference>
<dbReference type="InterPro" id="IPR024746">
    <property type="entry name" value="Glyco_hydro_100"/>
</dbReference>
<dbReference type="Proteomes" id="UP000235145">
    <property type="component" value="Unassembled WGS sequence"/>
</dbReference>
<dbReference type="GO" id="GO:0004843">
    <property type="term" value="F:cysteine-type deubiquitinase activity"/>
    <property type="evidence" value="ECO:0007669"/>
    <property type="project" value="InterPro"/>
</dbReference>
<dbReference type="InterPro" id="IPR038765">
    <property type="entry name" value="Papain-like_cys_pep_sf"/>
</dbReference>
<comment type="similarity">
    <text evidence="4">Belongs to the glycosyl hydrolase 100 family.</text>
</comment>
<keyword evidence="6" id="KW-0472">Membrane</keyword>
<dbReference type="GO" id="GO:0016579">
    <property type="term" value="P:protein deubiquitination"/>
    <property type="evidence" value="ECO:0007669"/>
    <property type="project" value="InterPro"/>
</dbReference>
<evidence type="ECO:0000256" key="1">
    <source>
        <dbReference type="ARBA" id="ARBA00022801"/>
    </source>
</evidence>
<dbReference type="Pfam" id="PF12899">
    <property type="entry name" value="Glyco_hydro_100"/>
    <property type="match status" value="1"/>
</dbReference>
<keyword evidence="1 4" id="KW-0378">Hydrolase</keyword>
<comment type="catalytic activity">
    <reaction evidence="4">
        <text>Hydrolysis of terminal non-reducing beta-D-fructofuranoside residues in beta-D-fructofuranosides.</text>
        <dbReference type="EC" id="3.2.1.26"/>
    </reaction>
</comment>
<feature type="transmembrane region" description="Helical" evidence="6">
    <location>
        <begin position="73"/>
        <end position="95"/>
    </location>
</feature>
<evidence type="ECO:0000256" key="5">
    <source>
        <dbReference type="SAM" id="MobiDB-lite"/>
    </source>
</evidence>
<gene>
    <name evidence="7" type="ORF">LSAT_V11C600298710</name>
</gene>
<evidence type="ECO:0000256" key="6">
    <source>
        <dbReference type="SAM" id="Phobius"/>
    </source>
</evidence>
<keyword evidence="3 4" id="KW-0326">Glycosidase</keyword>
<dbReference type="EC" id="3.2.1.26" evidence="4"/>
<dbReference type="GO" id="GO:0009507">
    <property type="term" value="C:chloroplast"/>
    <property type="evidence" value="ECO:0000318"/>
    <property type="project" value="GO_Central"/>
</dbReference>
<keyword evidence="8" id="KW-1185">Reference proteome</keyword>